<keyword evidence="2" id="KW-1185">Reference proteome</keyword>
<dbReference type="InterPro" id="IPR035093">
    <property type="entry name" value="RelE/ParE_toxin_dom_sf"/>
</dbReference>
<dbReference type="eggNOG" id="COG3668">
    <property type="taxonomic scope" value="Bacteria"/>
</dbReference>
<dbReference type="RefSeq" id="WP_007192208.1">
    <property type="nucleotide sequence ID" value="NZ_AFWV01000004.1"/>
</dbReference>
<evidence type="ECO:0000313" key="1">
    <source>
        <dbReference type="EMBL" id="EGV19187.1"/>
    </source>
</evidence>
<dbReference type="EMBL" id="AFWV01000004">
    <property type="protein sequence ID" value="EGV19187.1"/>
    <property type="molecule type" value="Genomic_DNA"/>
</dbReference>
<protein>
    <submittedName>
        <fullName evidence="1">Plasmid stabilization system</fullName>
    </submittedName>
</protein>
<accession>F9U8S9</accession>
<dbReference type="AlphaFoldDB" id="F9U8S9"/>
<gene>
    <name evidence="1" type="ORF">ThimaDRAFT_1331</name>
</gene>
<proteinExistence type="predicted"/>
<dbReference type="Gene3D" id="3.30.2310.20">
    <property type="entry name" value="RelE-like"/>
    <property type="match status" value="1"/>
</dbReference>
<reference evidence="1 2" key="1">
    <citation type="submission" date="2011-06" db="EMBL/GenBank/DDBJ databases">
        <title>The draft genome of Thiocapsa marina 5811.</title>
        <authorList>
            <consortium name="US DOE Joint Genome Institute (JGI-PGF)"/>
            <person name="Lucas S."/>
            <person name="Han J."/>
            <person name="Cheng J.-F."/>
            <person name="Goodwin L."/>
            <person name="Pitluck S."/>
            <person name="Peters L."/>
            <person name="Land M.L."/>
            <person name="Hauser L."/>
            <person name="Vogl K."/>
            <person name="Liu Z."/>
            <person name="Imhoff J."/>
            <person name="Thiel V."/>
            <person name="Frigaard N.-U."/>
            <person name="Bryant D."/>
            <person name="Woyke T.J."/>
        </authorList>
    </citation>
    <scope>NUCLEOTIDE SEQUENCE [LARGE SCALE GENOMIC DNA]</scope>
    <source>
        <strain evidence="1 2">5811</strain>
    </source>
</reference>
<evidence type="ECO:0000313" key="2">
    <source>
        <dbReference type="Proteomes" id="UP000005459"/>
    </source>
</evidence>
<sequence>MPGLGRKFRSDVRDALVRLRHWPLAAQVERGEIRRLLLSRFPYKLLYAIEADRIYIVAVAHTHRAPEYWVGRNQS</sequence>
<dbReference type="STRING" id="768671.ThimaDRAFT_1331"/>
<name>F9U8S9_9GAMM</name>
<organism evidence="1 2">
    <name type="scientific">Thiocapsa marina 5811</name>
    <dbReference type="NCBI Taxonomy" id="768671"/>
    <lineage>
        <taxon>Bacteria</taxon>
        <taxon>Pseudomonadati</taxon>
        <taxon>Pseudomonadota</taxon>
        <taxon>Gammaproteobacteria</taxon>
        <taxon>Chromatiales</taxon>
        <taxon>Chromatiaceae</taxon>
        <taxon>Thiocapsa</taxon>
    </lineage>
</organism>
<dbReference type="Proteomes" id="UP000005459">
    <property type="component" value="Unassembled WGS sequence"/>
</dbReference>